<proteinExistence type="predicted"/>
<evidence type="ECO:0000256" key="1">
    <source>
        <dbReference type="SAM" id="MobiDB-lite"/>
    </source>
</evidence>
<evidence type="ECO:0000313" key="2">
    <source>
        <dbReference type="EMBL" id="JAD59294.1"/>
    </source>
</evidence>
<feature type="region of interest" description="Disordered" evidence="1">
    <location>
        <begin position="27"/>
        <end position="53"/>
    </location>
</feature>
<reference evidence="2" key="2">
    <citation type="journal article" date="2015" name="Data Brief">
        <title>Shoot transcriptome of the giant reed, Arundo donax.</title>
        <authorList>
            <person name="Barrero R.A."/>
            <person name="Guerrero F.D."/>
            <person name="Moolhuijzen P."/>
            <person name="Goolsby J.A."/>
            <person name="Tidwell J."/>
            <person name="Bellgard S.E."/>
            <person name="Bellgard M.I."/>
        </authorList>
    </citation>
    <scope>NUCLEOTIDE SEQUENCE</scope>
    <source>
        <tissue evidence="2">Shoot tissue taken approximately 20 cm above the soil surface</tissue>
    </source>
</reference>
<protein>
    <submittedName>
        <fullName evidence="2">Uncharacterized protein</fullName>
    </submittedName>
</protein>
<dbReference type="AlphaFoldDB" id="A0A0A9B5K7"/>
<dbReference type="EMBL" id="GBRH01238601">
    <property type="protein sequence ID" value="JAD59294.1"/>
    <property type="molecule type" value="Transcribed_RNA"/>
</dbReference>
<reference evidence="2" key="1">
    <citation type="submission" date="2014-09" db="EMBL/GenBank/DDBJ databases">
        <authorList>
            <person name="Magalhaes I.L.F."/>
            <person name="Oliveira U."/>
            <person name="Santos F.R."/>
            <person name="Vidigal T.H.D.A."/>
            <person name="Brescovit A.D."/>
            <person name="Santos A.J."/>
        </authorList>
    </citation>
    <scope>NUCLEOTIDE SEQUENCE</scope>
    <source>
        <tissue evidence="2">Shoot tissue taken approximately 20 cm above the soil surface</tissue>
    </source>
</reference>
<name>A0A0A9B5K7_ARUDO</name>
<organism evidence="2">
    <name type="scientific">Arundo donax</name>
    <name type="common">Giant reed</name>
    <name type="synonym">Donax arundinaceus</name>
    <dbReference type="NCBI Taxonomy" id="35708"/>
    <lineage>
        <taxon>Eukaryota</taxon>
        <taxon>Viridiplantae</taxon>
        <taxon>Streptophyta</taxon>
        <taxon>Embryophyta</taxon>
        <taxon>Tracheophyta</taxon>
        <taxon>Spermatophyta</taxon>
        <taxon>Magnoliopsida</taxon>
        <taxon>Liliopsida</taxon>
        <taxon>Poales</taxon>
        <taxon>Poaceae</taxon>
        <taxon>PACMAD clade</taxon>
        <taxon>Arundinoideae</taxon>
        <taxon>Arundineae</taxon>
        <taxon>Arundo</taxon>
    </lineage>
</organism>
<accession>A0A0A9B5K7</accession>
<sequence length="70" mass="8442">MLRAVCRRRDYRDETLRWHRRRRMVEARGEPRGGGSHYTHRRKKNSVGLGREKRGTIRWGGRLRVERDAA</sequence>